<keyword evidence="3" id="KW-1185">Reference proteome</keyword>
<sequence length="106" mass="12116">MLLPLNRALRLMTPLTTHQRQTTINNKTSNKTTVKSQLLVSSPSRGQKCRLDGVRGVEMEKGDEMKERERKKEEGREEGGINKRRERAYSCRGSDVDLIECEKEGP</sequence>
<evidence type="ECO:0000313" key="3">
    <source>
        <dbReference type="Proteomes" id="UP000595437"/>
    </source>
</evidence>
<organism evidence="2 3">
    <name type="scientific">Caligus rogercresseyi</name>
    <name type="common">Sea louse</name>
    <dbReference type="NCBI Taxonomy" id="217165"/>
    <lineage>
        <taxon>Eukaryota</taxon>
        <taxon>Metazoa</taxon>
        <taxon>Ecdysozoa</taxon>
        <taxon>Arthropoda</taxon>
        <taxon>Crustacea</taxon>
        <taxon>Multicrustacea</taxon>
        <taxon>Hexanauplia</taxon>
        <taxon>Copepoda</taxon>
        <taxon>Siphonostomatoida</taxon>
        <taxon>Caligidae</taxon>
        <taxon>Caligus</taxon>
    </lineage>
</organism>
<accession>A0A7T8KJX7</accession>
<proteinExistence type="predicted"/>
<reference evidence="3" key="1">
    <citation type="submission" date="2021-01" db="EMBL/GenBank/DDBJ databases">
        <title>Caligus Genome Assembly.</title>
        <authorList>
            <person name="Gallardo-Escarate C."/>
        </authorList>
    </citation>
    <scope>NUCLEOTIDE SEQUENCE [LARGE SCALE GENOMIC DNA]</scope>
</reference>
<evidence type="ECO:0000256" key="1">
    <source>
        <dbReference type="SAM" id="MobiDB-lite"/>
    </source>
</evidence>
<feature type="compositionally biased region" description="Basic and acidic residues" evidence="1">
    <location>
        <begin position="49"/>
        <end position="84"/>
    </location>
</feature>
<feature type="region of interest" description="Disordered" evidence="1">
    <location>
        <begin position="28"/>
        <end position="84"/>
    </location>
</feature>
<name>A0A7T8KJX7_CALRO</name>
<feature type="non-terminal residue" evidence="2">
    <location>
        <position position="106"/>
    </location>
</feature>
<evidence type="ECO:0000313" key="2">
    <source>
        <dbReference type="EMBL" id="QQP57205.1"/>
    </source>
</evidence>
<dbReference type="Proteomes" id="UP000595437">
    <property type="component" value="Chromosome 2"/>
</dbReference>
<dbReference type="AlphaFoldDB" id="A0A7T8KJX7"/>
<dbReference type="EMBL" id="CP045891">
    <property type="protein sequence ID" value="QQP57205.1"/>
    <property type="molecule type" value="Genomic_DNA"/>
</dbReference>
<protein>
    <submittedName>
        <fullName evidence="2">Uncharacterized protein</fullName>
    </submittedName>
</protein>
<gene>
    <name evidence="2" type="ORF">FKW44_002117</name>
</gene>
<feature type="compositionally biased region" description="Polar residues" evidence="1">
    <location>
        <begin position="36"/>
        <end position="45"/>
    </location>
</feature>